<sequence>MNPGIPYVGGIPGGMRDGRQIVINGTVPHHEHSFSINLQTGPNINPRSNTALHFNPRLNDNCVVRNSYQHHSWGGEERGGYQPFQRGMPFEITILCQHHHYKISVNGRHFCDFRHRVEKHHVNTLTIEGGVQIHSIRFDGAHSHAHGVGGFLGRVVGEIAKAAMPTPPPPAGAYNPSGGYPAGGYPGGAPQPIYNPPVPFTTAISGGIFPGKMIFISGVPNPNAERFTINLMCGPYDGSDIALHCDVRLRVGGDFNVVLRNSCQGGGWGAEERHSPYFPFMPNANFDMIIMAEQHQFKIAVNNQHLLEFRHRVQPLNRIDTLQIKGDVRLTQVRFHNDVIARRRLLRCRHCSKHEYNIVNIVHFLYKASINNHELIFYLFI</sequence>
<organism evidence="5 6">
    <name type="scientific">Magallana gigas</name>
    <name type="common">Pacific oyster</name>
    <name type="synonym">Crassostrea gigas</name>
    <dbReference type="NCBI Taxonomy" id="29159"/>
    <lineage>
        <taxon>Eukaryota</taxon>
        <taxon>Metazoa</taxon>
        <taxon>Spiralia</taxon>
        <taxon>Lophotrochozoa</taxon>
        <taxon>Mollusca</taxon>
        <taxon>Bivalvia</taxon>
        <taxon>Autobranchia</taxon>
        <taxon>Pteriomorphia</taxon>
        <taxon>Ostreida</taxon>
        <taxon>Ostreoidea</taxon>
        <taxon>Ostreidae</taxon>
        <taxon>Magallana</taxon>
    </lineage>
</organism>
<feature type="domain" description="Galectin" evidence="4">
    <location>
        <begin position="200"/>
        <end position="336"/>
    </location>
</feature>
<dbReference type="GO" id="GO:0030246">
    <property type="term" value="F:carbohydrate binding"/>
    <property type="evidence" value="ECO:0007669"/>
    <property type="project" value="UniProtKB-UniRule"/>
</dbReference>
<dbReference type="PROSITE" id="PS51304">
    <property type="entry name" value="GALECTIN"/>
    <property type="match status" value="2"/>
</dbReference>
<evidence type="ECO:0000256" key="3">
    <source>
        <dbReference type="RuleBase" id="RU102079"/>
    </source>
</evidence>
<name>A0A8W8I3Y3_MAGGI</name>
<keyword evidence="1 3" id="KW-0430">Lectin</keyword>
<dbReference type="PANTHER" id="PTHR11346:SF176">
    <property type="entry name" value="32 KDA BETA-GALACTOSIDE-BINDING LECTIN LEC-3"/>
    <property type="match status" value="1"/>
</dbReference>
<dbReference type="CDD" id="cd00070">
    <property type="entry name" value="GLECT"/>
    <property type="match status" value="2"/>
</dbReference>
<dbReference type="Pfam" id="PF00337">
    <property type="entry name" value="Gal-bind_lectin"/>
    <property type="match status" value="2"/>
</dbReference>
<dbReference type="InterPro" id="IPR013320">
    <property type="entry name" value="ConA-like_dom_sf"/>
</dbReference>
<evidence type="ECO:0000313" key="5">
    <source>
        <dbReference type="EnsemblMetazoa" id="G12471.16:cds"/>
    </source>
</evidence>
<evidence type="ECO:0000256" key="1">
    <source>
        <dbReference type="ARBA" id="ARBA00022734"/>
    </source>
</evidence>
<dbReference type="EnsemblMetazoa" id="G12471.16">
    <property type="protein sequence ID" value="G12471.16:cds"/>
    <property type="gene ID" value="G12471"/>
</dbReference>
<keyword evidence="6" id="KW-1185">Reference proteome</keyword>
<evidence type="ECO:0000256" key="2">
    <source>
        <dbReference type="ARBA" id="ARBA00022737"/>
    </source>
</evidence>
<dbReference type="InterPro" id="IPR044156">
    <property type="entry name" value="Galectin-like"/>
</dbReference>
<evidence type="ECO:0000259" key="4">
    <source>
        <dbReference type="PROSITE" id="PS51304"/>
    </source>
</evidence>
<dbReference type="PANTHER" id="PTHR11346">
    <property type="entry name" value="GALECTIN"/>
    <property type="match status" value="1"/>
</dbReference>
<dbReference type="SMART" id="SM00908">
    <property type="entry name" value="Gal-bind_lectin"/>
    <property type="match status" value="2"/>
</dbReference>
<accession>A0A8W8I3Y3</accession>
<reference evidence="5" key="1">
    <citation type="submission" date="2022-08" db="UniProtKB">
        <authorList>
            <consortium name="EnsemblMetazoa"/>
        </authorList>
    </citation>
    <scope>IDENTIFICATION</scope>
    <source>
        <strain evidence="5">05x7-T-G4-1.051#20</strain>
    </source>
</reference>
<dbReference type="FunFam" id="2.60.120.200:FF:000124">
    <property type="entry name" value="Galectin-4"/>
    <property type="match status" value="2"/>
</dbReference>
<dbReference type="Proteomes" id="UP000005408">
    <property type="component" value="Unassembled WGS sequence"/>
</dbReference>
<keyword evidence="2" id="KW-0677">Repeat</keyword>
<dbReference type="InterPro" id="IPR001079">
    <property type="entry name" value="Galectin_CRD"/>
</dbReference>
<protein>
    <recommendedName>
        <fullName evidence="3">Galectin</fullName>
    </recommendedName>
</protein>
<feature type="domain" description="Galectin" evidence="4">
    <location>
        <begin position="7"/>
        <end position="139"/>
    </location>
</feature>
<proteinExistence type="predicted"/>
<dbReference type="SUPFAM" id="SSF49899">
    <property type="entry name" value="Concanavalin A-like lectins/glucanases"/>
    <property type="match status" value="2"/>
</dbReference>
<dbReference type="SMART" id="SM00276">
    <property type="entry name" value="GLECT"/>
    <property type="match status" value="2"/>
</dbReference>
<dbReference type="AlphaFoldDB" id="A0A8W8I3Y3"/>
<dbReference type="Gene3D" id="2.60.120.200">
    <property type="match status" value="2"/>
</dbReference>
<evidence type="ECO:0000313" key="6">
    <source>
        <dbReference type="Proteomes" id="UP000005408"/>
    </source>
</evidence>